<feature type="domain" description="Aminotransferase-like plant mobile" evidence="2">
    <location>
        <begin position="289"/>
        <end position="479"/>
    </location>
</feature>
<gene>
    <name evidence="3" type="ORF">F0562_015447</name>
</gene>
<evidence type="ECO:0000256" key="1">
    <source>
        <dbReference type="SAM" id="Phobius"/>
    </source>
</evidence>
<keyword evidence="1" id="KW-1133">Transmembrane helix</keyword>
<dbReference type="Proteomes" id="UP000325577">
    <property type="component" value="Linkage Group LG7"/>
</dbReference>
<evidence type="ECO:0000259" key="2">
    <source>
        <dbReference type="Pfam" id="PF10536"/>
    </source>
</evidence>
<dbReference type="OrthoDB" id="1927154at2759"/>
<keyword evidence="1" id="KW-0472">Membrane</keyword>
<feature type="transmembrane region" description="Helical" evidence="1">
    <location>
        <begin position="12"/>
        <end position="38"/>
    </location>
</feature>
<dbReference type="AlphaFoldDB" id="A0A5J4ZH28"/>
<evidence type="ECO:0000313" key="4">
    <source>
        <dbReference type="Proteomes" id="UP000325577"/>
    </source>
</evidence>
<organism evidence="3 4">
    <name type="scientific">Nyssa sinensis</name>
    <dbReference type="NCBI Taxonomy" id="561372"/>
    <lineage>
        <taxon>Eukaryota</taxon>
        <taxon>Viridiplantae</taxon>
        <taxon>Streptophyta</taxon>
        <taxon>Embryophyta</taxon>
        <taxon>Tracheophyta</taxon>
        <taxon>Spermatophyta</taxon>
        <taxon>Magnoliopsida</taxon>
        <taxon>eudicotyledons</taxon>
        <taxon>Gunneridae</taxon>
        <taxon>Pentapetalae</taxon>
        <taxon>asterids</taxon>
        <taxon>Cornales</taxon>
        <taxon>Nyssaceae</taxon>
        <taxon>Nyssa</taxon>
    </lineage>
</organism>
<keyword evidence="4" id="KW-1185">Reference proteome</keyword>
<sequence length="479" mass="54132">MPHRTRPVTSLLLFTGLNVILVSTITPVYDFVCFLPYWERRDSKLDGTSDSSPYLLVGIFHLSVNLLDLGDTSGLLVKNRQVPPVPVDAFWRRAPYLGVKEDIISSGVEAFTFEGEVPKDPLFLCSEIGLEESTAVLPESILRLFSKEGTSLILSCNTRPPFAQRLIGKSEQMIFLQTCHSGVFWRGHRFLKVLNFCQLDCRRELGSLGTLVSRWSTTTHNFVTPWGEFNPTFEDVTVLFRLSLLGEGTSATLAIDEEEIEGHNFLVSCPTKCASSRCILPMPPEDGPNMTIFTFVVKLARGKIIELAPLFLRLLYHRLDIIHEASRRSVGRYDVASYAVTTFLQIFLFERFKDYAKPHVFPCTKVLDGKARTTKVVPNTISRASRWRGKGTHKTLAQLMDVEENFVFRPYVSPFQGEKDLLLYPRDITSISIHEDSVSELGCIWGAILTPFCLPVRDELLDCSVTYNPHWVACQFGFD</sequence>
<dbReference type="PANTHER" id="PTHR36392:SF1">
    <property type="entry name" value="TRANSMEMBRANE PROTEIN"/>
    <property type="match status" value="1"/>
</dbReference>
<name>A0A5J4ZH28_9ASTE</name>
<dbReference type="EMBL" id="CM018050">
    <property type="protein sequence ID" value="KAA8517973.1"/>
    <property type="molecule type" value="Genomic_DNA"/>
</dbReference>
<dbReference type="PANTHER" id="PTHR36392">
    <property type="entry name" value="TRANSMEMBRANE PROTEIN"/>
    <property type="match status" value="1"/>
</dbReference>
<accession>A0A5J4ZH28</accession>
<keyword evidence="1" id="KW-0812">Transmembrane</keyword>
<reference evidence="3 4" key="1">
    <citation type="submission" date="2019-09" db="EMBL/GenBank/DDBJ databases">
        <title>A chromosome-level genome assembly of the Chinese tupelo Nyssa sinensis.</title>
        <authorList>
            <person name="Yang X."/>
            <person name="Kang M."/>
            <person name="Yang Y."/>
            <person name="Xiong H."/>
            <person name="Wang M."/>
            <person name="Zhang Z."/>
            <person name="Wang Z."/>
            <person name="Wu H."/>
            <person name="Ma T."/>
            <person name="Liu J."/>
            <person name="Xi Z."/>
        </authorList>
    </citation>
    <scope>NUCLEOTIDE SEQUENCE [LARGE SCALE GENOMIC DNA]</scope>
    <source>
        <strain evidence="3">J267</strain>
        <tissue evidence="3">Leaf</tissue>
    </source>
</reference>
<evidence type="ECO:0000313" key="3">
    <source>
        <dbReference type="EMBL" id="KAA8517973.1"/>
    </source>
</evidence>
<proteinExistence type="predicted"/>
<protein>
    <recommendedName>
        <fullName evidence="2">Aminotransferase-like plant mobile domain-containing protein</fullName>
    </recommendedName>
</protein>
<dbReference type="InterPro" id="IPR019557">
    <property type="entry name" value="AminoTfrase-like_pln_mobile"/>
</dbReference>
<dbReference type="Pfam" id="PF10536">
    <property type="entry name" value="PMD"/>
    <property type="match status" value="1"/>
</dbReference>